<organism evidence="4">
    <name type="scientific">Treponema denticola H-22</name>
    <dbReference type="NCBI Taxonomy" id="999432"/>
    <lineage>
        <taxon>Bacteria</taxon>
        <taxon>Pseudomonadati</taxon>
        <taxon>Spirochaetota</taxon>
        <taxon>Spirochaetia</taxon>
        <taxon>Spirochaetales</taxon>
        <taxon>Treponemataceae</taxon>
        <taxon>Treponema</taxon>
    </lineage>
</organism>
<dbReference type="RefSeq" id="WP_002684587.1">
    <property type="nucleotide sequence ID" value="NZ_CM001795.1"/>
</dbReference>
<dbReference type="SMART" id="SM00028">
    <property type="entry name" value="TPR"/>
    <property type="match status" value="6"/>
</dbReference>
<name>A0A0E2E3R5_TREDN</name>
<dbReference type="EMBL" id="AGDV01000012">
    <property type="protein sequence ID" value="EMB33115.1"/>
    <property type="molecule type" value="Genomic_DNA"/>
</dbReference>
<dbReference type="PATRIC" id="fig|999432.5.peg.1531"/>
<feature type="repeat" description="TPR" evidence="3">
    <location>
        <begin position="127"/>
        <end position="160"/>
    </location>
</feature>
<keyword evidence="1" id="KW-0677">Repeat</keyword>
<dbReference type="InterPro" id="IPR013105">
    <property type="entry name" value="TPR_2"/>
</dbReference>
<dbReference type="AlphaFoldDB" id="A0A0E2E3R5"/>
<evidence type="ECO:0000256" key="1">
    <source>
        <dbReference type="ARBA" id="ARBA00022737"/>
    </source>
</evidence>
<dbReference type="Pfam" id="PF07719">
    <property type="entry name" value="TPR_2"/>
    <property type="match status" value="1"/>
</dbReference>
<dbReference type="Pfam" id="PF13174">
    <property type="entry name" value="TPR_6"/>
    <property type="match status" value="1"/>
</dbReference>
<dbReference type="PANTHER" id="PTHR12558:SF13">
    <property type="entry name" value="CELL DIVISION CYCLE PROTEIN 27 HOMOLOG"/>
    <property type="match status" value="1"/>
</dbReference>
<gene>
    <name evidence="4" type="ORF">HMPREF9726_01476</name>
</gene>
<feature type="repeat" description="TPR" evidence="3">
    <location>
        <begin position="581"/>
        <end position="614"/>
    </location>
</feature>
<accession>A0A0E2E3R5</accession>
<dbReference type="InterPro" id="IPR011990">
    <property type="entry name" value="TPR-like_helical_dom_sf"/>
</dbReference>
<feature type="repeat" description="TPR" evidence="3">
    <location>
        <begin position="412"/>
        <end position="445"/>
    </location>
</feature>
<dbReference type="Pfam" id="PF13181">
    <property type="entry name" value="TPR_8"/>
    <property type="match status" value="2"/>
</dbReference>
<reference evidence="4" key="1">
    <citation type="submission" date="2012-01" db="EMBL/GenBank/DDBJ databases">
        <title>The Genome Sequence of Treponema denticola H-22.</title>
        <authorList>
            <consortium name="The Broad Institute Genome Sequencing Platform"/>
            <person name="Earl A."/>
            <person name="Ward D."/>
            <person name="Feldgarden M."/>
            <person name="Gevers D."/>
            <person name="Blanton J.M."/>
            <person name="Fenno C.J."/>
            <person name="Baranova O.V."/>
            <person name="Mathney J."/>
            <person name="Dewhirst F.E."/>
            <person name="Izard J."/>
            <person name="Young S.K."/>
            <person name="Zeng Q."/>
            <person name="Gargeya S."/>
            <person name="Fitzgerald M."/>
            <person name="Haas B."/>
            <person name="Abouelleil A."/>
            <person name="Alvarado L."/>
            <person name="Arachchi H.M."/>
            <person name="Berlin A."/>
            <person name="Chapman S.B."/>
            <person name="Gearin G."/>
            <person name="Goldberg J."/>
            <person name="Griggs A."/>
            <person name="Gujja S."/>
            <person name="Hansen M."/>
            <person name="Heiman D."/>
            <person name="Howarth C."/>
            <person name="Larimer J."/>
            <person name="Lui A."/>
            <person name="MacDonald P.J.P."/>
            <person name="McCowen C."/>
            <person name="Montmayeur A."/>
            <person name="Murphy C."/>
            <person name="Neiman D."/>
            <person name="Pearson M."/>
            <person name="Priest M."/>
            <person name="Roberts A."/>
            <person name="Saif S."/>
            <person name="Shea T."/>
            <person name="Sisk P."/>
            <person name="Stolte C."/>
            <person name="Sykes S."/>
            <person name="Wortman J."/>
            <person name="Nusbaum C."/>
            <person name="Birren B."/>
        </authorList>
    </citation>
    <scope>NUCLEOTIDE SEQUENCE [LARGE SCALE GENOMIC DNA]</scope>
    <source>
        <strain evidence="4">H-22</strain>
    </source>
</reference>
<dbReference type="InterPro" id="IPR019734">
    <property type="entry name" value="TPR_rpt"/>
</dbReference>
<comment type="caution">
    <text evidence="4">The sequence shown here is derived from an EMBL/GenBank/DDBJ whole genome shotgun (WGS) entry which is preliminary data.</text>
</comment>
<dbReference type="Gene3D" id="1.25.40.10">
    <property type="entry name" value="Tetratricopeptide repeat domain"/>
    <property type="match status" value="5"/>
</dbReference>
<proteinExistence type="predicted"/>
<dbReference type="HOGENOM" id="CLU_422062_0_0_12"/>
<evidence type="ECO:0000256" key="2">
    <source>
        <dbReference type="ARBA" id="ARBA00022803"/>
    </source>
</evidence>
<feature type="repeat" description="TPR" evidence="3">
    <location>
        <begin position="93"/>
        <end position="126"/>
    </location>
</feature>
<dbReference type="PANTHER" id="PTHR12558">
    <property type="entry name" value="CELL DIVISION CYCLE 16,23,27"/>
    <property type="match status" value="1"/>
</dbReference>
<sequence>MAKSVNALINEAIEAGKKRDYKTSILILENLAAEGLAEVSSPFYGEKKGNPEIYLYLSRAWAAVNNYGRSIAYGKAYVKRCSSDSSANNTDLPMGFFFLGRSYLAAGQYDRAVYCLEKSLKLNPHPLETRAMLGSAYLKWKKPRLARETFEEALKFAPSDAKLNAGYLNSLFVEGIYELRNGNADMARQMFSFAIKNGIDGVAPRLYLAHALKMEGYLPEALGQYEAACEFEPDDPALKWYPAMIKMQLGDAAGAAEDFAKLGIEIPDDGVSDRFFAMGVIKKHMERGDYSRAAVAARIFIKTFGSDAEIRLLAAEAQRSMGNTNTALGHYKCALEHEPENPYPHYGIMLALQEAYRWEELSAEILRAEASGVCDANDIYYYKIITAAHIDNPPEEVLPHLQALIQNGRADSAIFNAMGCCYIKLNMPDLALNWYERALSINEKDEEAKIGIIASYENLQLNKEADEAYNSYLNEWGKNIYIRRDYVLFLEKCERWEDAGNQLEILMSQGKKVNFDPELALFRRKAGQYQKAAILYRKMLRAKPEERLLLHNLVFCLDKMGQTKVSLDLLKAAEKMFGIKTDSMLIKGILQMRLKKKEDAIKTFQYILEKEPKNKHAAEFLEKAYGK</sequence>
<evidence type="ECO:0000256" key="3">
    <source>
        <dbReference type="PROSITE-ProRule" id="PRU00339"/>
    </source>
</evidence>
<dbReference type="SUPFAM" id="SSF48452">
    <property type="entry name" value="TPR-like"/>
    <property type="match status" value="3"/>
</dbReference>
<dbReference type="PROSITE" id="PS50005">
    <property type="entry name" value="TPR"/>
    <property type="match status" value="4"/>
</dbReference>
<protein>
    <submittedName>
        <fullName evidence="4">Uncharacterized protein</fullName>
    </submittedName>
</protein>
<dbReference type="Proteomes" id="UP000011705">
    <property type="component" value="Chromosome"/>
</dbReference>
<evidence type="ECO:0000313" key="4">
    <source>
        <dbReference type="EMBL" id="EMB33115.1"/>
    </source>
</evidence>
<keyword evidence="2 3" id="KW-0802">TPR repeat</keyword>